<dbReference type="SMART" id="SM00267">
    <property type="entry name" value="GGDEF"/>
    <property type="match status" value="1"/>
</dbReference>
<evidence type="ECO:0000259" key="2">
    <source>
        <dbReference type="PROSITE" id="PS50887"/>
    </source>
</evidence>
<dbReference type="NCBIfam" id="TIGR00254">
    <property type="entry name" value="GGDEF"/>
    <property type="match status" value="1"/>
</dbReference>
<comment type="caution">
    <text evidence="3">The sequence shown here is derived from an EMBL/GenBank/DDBJ whole genome shotgun (WGS) entry which is preliminary data.</text>
</comment>
<dbReference type="SUPFAM" id="SSF55073">
    <property type="entry name" value="Nucleotide cyclase"/>
    <property type="match status" value="1"/>
</dbReference>
<dbReference type="PROSITE" id="PS50887">
    <property type="entry name" value="GGDEF"/>
    <property type="match status" value="1"/>
</dbReference>
<dbReference type="Proteomes" id="UP001152321">
    <property type="component" value="Unassembled WGS sequence"/>
</dbReference>
<reference evidence="3" key="1">
    <citation type="submission" date="2022-08" db="EMBL/GenBank/DDBJ databases">
        <title>Novel Bdellovibrio Species Isolated from Svalbard: Designation Bdellovibrio svalbardensis.</title>
        <authorList>
            <person name="Mitchell R.J."/>
            <person name="Choi S.Y."/>
        </authorList>
    </citation>
    <scope>NUCLEOTIDE SEQUENCE</scope>
    <source>
        <strain evidence="3">PAP01</strain>
    </source>
</reference>
<feature type="domain" description="GGDEF" evidence="2">
    <location>
        <begin position="229"/>
        <end position="362"/>
    </location>
</feature>
<dbReference type="EMBL" id="JANRMI010000004">
    <property type="protein sequence ID" value="MDG0817587.1"/>
    <property type="molecule type" value="Genomic_DNA"/>
</dbReference>
<accession>A0ABT6DL43</accession>
<proteinExistence type="predicted"/>
<sequence>MKQWVKKLVDQLDMDWGSSNGAKKPEGPVLSEERATIVYMLDIYNKNLFEIPKHQVRKVRAKIDTFAKDIVHAQNQESLNDTLFELRQFFSSYRIDEYSFVQNTIDDFKRIIWEFADHLSEEVNSETYAQSDMDKSLAQLREAVESNSVEELRAKSREFIDLYLKSQTTSNERRSKRMETVKKNLSSVKRQLMEANQTMRRDHLTGAHNRRSYDEQIKRYLQLNELDKDPITLVMLDIDFFKKINDNYGHDIGDFILQEAVRMLQESFSREEDFIARLGGEEFAVILPGCDAKAASKIVDDAMAKIRKEVFIHGDHQIRFTVSMGIAQLIPGETADTWYKRADGALYESKSTGRNKYTIAGPTATKKVA</sequence>
<evidence type="ECO:0000256" key="1">
    <source>
        <dbReference type="ARBA" id="ARBA00012528"/>
    </source>
</evidence>
<dbReference type="Pfam" id="PF00990">
    <property type="entry name" value="GGDEF"/>
    <property type="match status" value="1"/>
</dbReference>
<protein>
    <recommendedName>
        <fullName evidence="1">diguanylate cyclase</fullName>
        <ecNumber evidence="1">2.7.7.65</ecNumber>
    </recommendedName>
</protein>
<evidence type="ECO:0000313" key="3">
    <source>
        <dbReference type="EMBL" id="MDG0817587.1"/>
    </source>
</evidence>
<dbReference type="CDD" id="cd01949">
    <property type="entry name" value="GGDEF"/>
    <property type="match status" value="1"/>
</dbReference>
<dbReference type="RefSeq" id="WP_277579059.1">
    <property type="nucleotide sequence ID" value="NZ_JANRMI010000004.1"/>
</dbReference>
<dbReference type="EC" id="2.7.7.65" evidence="1"/>
<dbReference type="PANTHER" id="PTHR45138:SF24">
    <property type="entry name" value="DIGUANYLATE CYCLASE DGCC-RELATED"/>
    <property type="match status" value="1"/>
</dbReference>
<organism evidence="3 4">
    <name type="scientific">Bdellovibrio svalbardensis</name>
    <dbReference type="NCBI Taxonomy" id="2972972"/>
    <lineage>
        <taxon>Bacteria</taxon>
        <taxon>Pseudomonadati</taxon>
        <taxon>Bdellovibrionota</taxon>
        <taxon>Bdellovibrionia</taxon>
        <taxon>Bdellovibrionales</taxon>
        <taxon>Pseudobdellovibrionaceae</taxon>
        <taxon>Bdellovibrio</taxon>
    </lineage>
</organism>
<keyword evidence="4" id="KW-1185">Reference proteome</keyword>
<evidence type="ECO:0000313" key="4">
    <source>
        <dbReference type="Proteomes" id="UP001152321"/>
    </source>
</evidence>
<dbReference type="InterPro" id="IPR043128">
    <property type="entry name" value="Rev_trsase/Diguanyl_cyclase"/>
</dbReference>
<dbReference type="InterPro" id="IPR050469">
    <property type="entry name" value="Diguanylate_Cyclase"/>
</dbReference>
<gene>
    <name evidence="3" type="ORF">NWE73_14500</name>
</gene>
<dbReference type="InterPro" id="IPR000160">
    <property type="entry name" value="GGDEF_dom"/>
</dbReference>
<dbReference type="PANTHER" id="PTHR45138">
    <property type="entry name" value="REGULATORY COMPONENTS OF SENSORY TRANSDUCTION SYSTEM"/>
    <property type="match status" value="1"/>
</dbReference>
<dbReference type="InterPro" id="IPR029787">
    <property type="entry name" value="Nucleotide_cyclase"/>
</dbReference>
<dbReference type="Gene3D" id="3.30.70.270">
    <property type="match status" value="1"/>
</dbReference>
<name>A0ABT6DL43_9BACT</name>